<feature type="compositionally biased region" description="Polar residues" evidence="1">
    <location>
        <begin position="444"/>
        <end position="453"/>
    </location>
</feature>
<dbReference type="STRING" id="71717.A0A4Y7TCI0"/>
<dbReference type="EMBL" id="QPFP01000019">
    <property type="protein sequence ID" value="TEB31272.1"/>
    <property type="molecule type" value="Genomic_DNA"/>
</dbReference>
<keyword evidence="2" id="KW-1133">Transmembrane helix</keyword>
<feature type="transmembrane region" description="Helical" evidence="2">
    <location>
        <begin position="136"/>
        <end position="158"/>
    </location>
</feature>
<feature type="compositionally biased region" description="Polar residues" evidence="1">
    <location>
        <begin position="335"/>
        <end position="348"/>
    </location>
</feature>
<dbReference type="Proteomes" id="UP000298030">
    <property type="component" value="Unassembled WGS sequence"/>
</dbReference>
<evidence type="ECO:0000313" key="4">
    <source>
        <dbReference type="Proteomes" id="UP000298030"/>
    </source>
</evidence>
<feature type="compositionally biased region" description="Polar residues" evidence="1">
    <location>
        <begin position="487"/>
        <end position="503"/>
    </location>
</feature>
<feature type="compositionally biased region" description="Low complexity" evidence="1">
    <location>
        <begin position="471"/>
        <end position="483"/>
    </location>
</feature>
<proteinExistence type="predicted"/>
<dbReference type="AlphaFoldDB" id="A0A4Y7TCI0"/>
<name>A0A4Y7TCI0_COPMI</name>
<keyword evidence="2" id="KW-0812">Transmembrane</keyword>
<feature type="transmembrane region" description="Helical" evidence="2">
    <location>
        <begin position="76"/>
        <end position="100"/>
    </location>
</feature>
<keyword evidence="2" id="KW-0472">Membrane</keyword>
<evidence type="ECO:0000256" key="1">
    <source>
        <dbReference type="SAM" id="MobiDB-lite"/>
    </source>
</evidence>
<feature type="transmembrane region" description="Helical" evidence="2">
    <location>
        <begin position="50"/>
        <end position="69"/>
    </location>
</feature>
<comment type="caution">
    <text evidence="3">The sequence shown here is derived from an EMBL/GenBank/DDBJ whole genome shotgun (WGS) entry which is preliminary data.</text>
</comment>
<organism evidence="3 4">
    <name type="scientific">Coprinellus micaceus</name>
    <name type="common">Glistening ink-cap mushroom</name>
    <name type="synonym">Coprinus micaceus</name>
    <dbReference type="NCBI Taxonomy" id="71717"/>
    <lineage>
        <taxon>Eukaryota</taxon>
        <taxon>Fungi</taxon>
        <taxon>Dikarya</taxon>
        <taxon>Basidiomycota</taxon>
        <taxon>Agaricomycotina</taxon>
        <taxon>Agaricomycetes</taxon>
        <taxon>Agaricomycetidae</taxon>
        <taxon>Agaricales</taxon>
        <taxon>Agaricineae</taxon>
        <taxon>Psathyrellaceae</taxon>
        <taxon>Coprinellus</taxon>
    </lineage>
</organism>
<keyword evidence="4" id="KW-1185">Reference proteome</keyword>
<reference evidence="3 4" key="1">
    <citation type="journal article" date="2019" name="Nat. Ecol. Evol.">
        <title>Megaphylogeny resolves global patterns of mushroom evolution.</title>
        <authorList>
            <person name="Varga T."/>
            <person name="Krizsan K."/>
            <person name="Foldi C."/>
            <person name="Dima B."/>
            <person name="Sanchez-Garcia M."/>
            <person name="Sanchez-Ramirez S."/>
            <person name="Szollosi G.J."/>
            <person name="Szarkandi J.G."/>
            <person name="Papp V."/>
            <person name="Albert L."/>
            <person name="Andreopoulos W."/>
            <person name="Angelini C."/>
            <person name="Antonin V."/>
            <person name="Barry K.W."/>
            <person name="Bougher N.L."/>
            <person name="Buchanan P."/>
            <person name="Buyck B."/>
            <person name="Bense V."/>
            <person name="Catcheside P."/>
            <person name="Chovatia M."/>
            <person name="Cooper J."/>
            <person name="Damon W."/>
            <person name="Desjardin D."/>
            <person name="Finy P."/>
            <person name="Geml J."/>
            <person name="Haridas S."/>
            <person name="Hughes K."/>
            <person name="Justo A."/>
            <person name="Karasinski D."/>
            <person name="Kautmanova I."/>
            <person name="Kiss B."/>
            <person name="Kocsube S."/>
            <person name="Kotiranta H."/>
            <person name="LaButti K.M."/>
            <person name="Lechner B.E."/>
            <person name="Liimatainen K."/>
            <person name="Lipzen A."/>
            <person name="Lukacs Z."/>
            <person name="Mihaltcheva S."/>
            <person name="Morgado L.N."/>
            <person name="Niskanen T."/>
            <person name="Noordeloos M.E."/>
            <person name="Ohm R.A."/>
            <person name="Ortiz-Santana B."/>
            <person name="Ovrebo C."/>
            <person name="Racz N."/>
            <person name="Riley R."/>
            <person name="Savchenko A."/>
            <person name="Shiryaev A."/>
            <person name="Soop K."/>
            <person name="Spirin V."/>
            <person name="Szebenyi C."/>
            <person name="Tomsovsky M."/>
            <person name="Tulloss R.E."/>
            <person name="Uehling J."/>
            <person name="Grigoriev I.V."/>
            <person name="Vagvolgyi C."/>
            <person name="Papp T."/>
            <person name="Martin F.M."/>
            <person name="Miettinen O."/>
            <person name="Hibbett D.S."/>
            <person name="Nagy L.G."/>
        </authorList>
    </citation>
    <scope>NUCLEOTIDE SEQUENCE [LARGE SCALE GENOMIC DNA]</scope>
    <source>
        <strain evidence="3 4">FP101781</strain>
    </source>
</reference>
<evidence type="ECO:0000256" key="2">
    <source>
        <dbReference type="SAM" id="Phobius"/>
    </source>
</evidence>
<evidence type="ECO:0008006" key="5">
    <source>
        <dbReference type="Google" id="ProtNLM"/>
    </source>
</evidence>
<accession>A0A4Y7TCI0</accession>
<dbReference type="OrthoDB" id="3269357at2759"/>
<feature type="region of interest" description="Disordered" evidence="1">
    <location>
        <begin position="241"/>
        <end position="261"/>
    </location>
</feature>
<feature type="compositionally biased region" description="Pro residues" evidence="1">
    <location>
        <begin position="433"/>
        <end position="443"/>
    </location>
</feature>
<sequence>MHSSLRFFRYFVFGLFLVCNAIVATVAVWNLNLLQDALFPSSSSPLRTDAYLTFVGCAGLALIFPILFCELAQKSIFLVTVWFECIWVALFCLMELAGAAAASAAGADQLCATPLYWIAIPIDRSAICTSSQVLQAFSWICGLFLLAYFVLFFMTILLRRKDDDTVWRCNTSQVHWEGSQHRIDTPVSPTGAHMQEKPTHRKWGTRSGRRSGGFSIAAPRPFNAAANAVRRAILSYRSGQSVDLTSEGPTQPQPASTKVEEWRHSTFRISRAPAPEVVAELAPDLERPLPPAPLPLAPHPPTMVTRQATSVTFGQSFYPQHMHGVLPTAPERQPPMQQVQSPARTSKQPPSPSPIGQWPRIDASVPQKKRKSNVLPPLVVAQVEEARHRRLNSLPPLQIETPPQSAKRHERQQTFPPLGYPARRSLPKIVRPLPKPVEFPSSPPRASSLSQPPRISASHLSPRPHPHQDTPSSSRSRPSGPRRPSLEENQPPTQFASYSSRRS</sequence>
<feature type="region of interest" description="Disordered" evidence="1">
    <location>
        <begin position="180"/>
        <end position="208"/>
    </location>
</feature>
<evidence type="ECO:0000313" key="3">
    <source>
        <dbReference type="EMBL" id="TEB31272.1"/>
    </source>
</evidence>
<protein>
    <recommendedName>
        <fullName evidence="5">MARVEL domain-containing protein</fullName>
    </recommendedName>
</protein>
<feature type="compositionally biased region" description="Basic residues" evidence="1">
    <location>
        <begin position="199"/>
        <end position="208"/>
    </location>
</feature>
<feature type="region of interest" description="Disordered" evidence="1">
    <location>
        <begin position="321"/>
        <end position="360"/>
    </location>
</feature>
<feature type="compositionally biased region" description="Polar residues" evidence="1">
    <location>
        <begin position="241"/>
        <end position="256"/>
    </location>
</feature>
<feature type="transmembrane region" description="Helical" evidence="2">
    <location>
        <begin position="7"/>
        <end position="30"/>
    </location>
</feature>
<gene>
    <name evidence="3" type="ORF">FA13DRAFT_356033</name>
</gene>
<feature type="region of interest" description="Disordered" evidence="1">
    <location>
        <begin position="391"/>
        <end position="503"/>
    </location>
</feature>